<reference evidence="3 5" key="2">
    <citation type="journal article" date="2018" name="Syst. Appl. Microbiol.">
        <title>Flavobacterium circumlabens sp. nov. and Flavobacterium cupreum sp. nov., two psychrotrophic species isolated from Antarctic environmental samples.</title>
        <authorList>
            <person name="Kralova S."/>
            <person name="Busse H.J."/>
            <person name="Svec P."/>
            <person name="Maslanova I."/>
            <person name="Stankova E."/>
            <person name="Bartak M."/>
            <person name="Sedlacek I."/>
        </authorList>
    </citation>
    <scope>NUCLEOTIDE SEQUENCE [LARGE SCALE GENOMIC DNA]</scope>
    <source>
        <strain evidence="3 5">CCM 8828</strain>
    </source>
</reference>
<keyword evidence="4" id="KW-1185">Reference proteome</keyword>
<dbReference type="CDD" id="cd00093">
    <property type="entry name" value="HTH_XRE"/>
    <property type="match status" value="1"/>
</dbReference>
<reference evidence="2" key="3">
    <citation type="submission" date="2019-03" db="EMBL/GenBank/DDBJ databases">
        <authorList>
            <person name="Whitman W."/>
            <person name="Huntemann M."/>
            <person name="Clum A."/>
            <person name="Pillay M."/>
            <person name="Palaniappan K."/>
            <person name="Varghese N."/>
            <person name="Mikhailova N."/>
            <person name="Stamatis D."/>
            <person name="Reddy T."/>
            <person name="Daum C."/>
            <person name="Shapiro N."/>
            <person name="Ivanova N."/>
            <person name="Kyrpides N."/>
            <person name="Woyke T."/>
        </authorList>
    </citation>
    <scope>NUCLEOTIDE SEQUENCE</scope>
    <source>
        <strain evidence="2">P5626</strain>
    </source>
</reference>
<dbReference type="Gene3D" id="1.10.260.40">
    <property type="entry name" value="lambda repressor-like DNA-binding domains"/>
    <property type="match status" value="1"/>
</dbReference>
<evidence type="ECO:0000313" key="3">
    <source>
        <dbReference type="EMBL" id="TEB42275.1"/>
    </source>
</evidence>
<dbReference type="RefSeq" id="WP_132037582.1">
    <property type="nucleotide sequence ID" value="NZ_QWDN01000009.1"/>
</dbReference>
<dbReference type="EMBL" id="SLWA01000009">
    <property type="protein sequence ID" value="TCN53185.1"/>
    <property type="molecule type" value="Genomic_DNA"/>
</dbReference>
<dbReference type="OrthoDB" id="798409at2"/>
<dbReference type="Proteomes" id="UP000298340">
    <property type="component" value="Unassembled WGS sequence"/>
</dbReference>
<comment type="caution">
    <text evidence="3">The sequence shown here is derived from an EMBL/GenBank/DDBJ whole genome shotgun (WGS) entry which is preliminary data.</text>
</comment>
<evidence type="ECO:0000313" key="2">
    <source>
        <dbReference type="EMBL" id="TCN53185.1"/>
    </source>
</evidence>
<evidence type="ECO:0000313" key="5">
    <source>
        <dbReference type="Proteomes" id="UP000298340"/>
    </source>
</evidence>
<dbReference type="EMBL" id="QWDN01000009">
    <property type="protein sequence ID" value="TEB42275.1"/>
    <property type="molecule type" value="Genomic_DNA"/>
</dbReference>
<reference evidence="2 4" key="1">
    <citation type="journal article" date="2015" name="Stand. Genomic Sci.">
        <title>Genomic Encyclopedia of Bacterial and Archaeal Type Strains, Phase III: the genomes of soil and plant-associated and newly described type strains.</title>
        <authorList>
            <person name="Whitman W.B."/>
            <person name="Woyke T."/>
            <person name="Klenk H.P."/>
            <person name="Zhou Y."/>
            <person name="Lilburn T.G."/>
            <person name="Beck B.J."/>
            <person name="De Vos P."/>
            <person name="Vandamme P."/>
            <person name="Eisen J.A."/>
            <person name="Garrity G."/>
            <person name="Hugenholtz P."/>
            <person name="Kyrpides N.C."/>
        </authorList>
    </citation>
    <scope>NUCLEOTIDE SEQUENCE [LARGE SCALE GENOMIC DNA]</scope>
    <source>
        <strain evidence="2 4">P5626</strain>
    </source>
</reference>
<dbReference type="InterPro" id="IPR010982">
    <property type="entry name" value="Lambda_DNA-bd_dom_sf"/>
</dbReference>
<gene>
    <name evidence="3" type="ORF">D0809_20450</name>
    <name evidence="2" type="ORF">EV142_109168</name>
</gene>
<dbReference type="SMART" id="SM00530">
    <property type="entry name" value="HTH_XRE"/>
    <property type="match status" value="1"/>
</dbReference>
<dbReference type="AlphaFoldDB" id="A0A4Y7U775"/>
<name>A0A4Y7U775_9FLAO</name>
<protein>
    <submittedName>
        <fullName evidence="2">Transcriptional regulator with XRE-family HTH domain</fullName>
    </submittedName>
    <submittedName>
        <fullName evidence="3">XRE family transcriptional regulator</fullName>
    </submittedName>
</protein>
<dbReference type="Proteomes" id="UP000295270">
    <property type="component" value="Unassembled WGS sequence"/>
</dbReference>
<proteinExistence type="predicted"/>
<accession>A0A4Y7U775</accession>
<evidence type="ECO:0000259" key="1">
    <source>
        <dbReference type="PROSITE" id="PS50943"/>
    </source>
</evidence>
<dbReference type="SUPFAM" id="SSF47413">
    <property type="entry name" value="lambda repressor-like DNA-binding domains"/>
    <property type="match status" value="1"/>
</dbReference>
<dbReference type="PROSITE" id="PS50943">
    <property type="entry name" value="HTH_CROC1"/>
    <property type="match status" value="1"/>
</dbReference>
<organism evidence="3 5">
    <name type="scientific">Flavobacterium circumlabens</name>
    <dbReference type="NCBI Taxonomy" id="2133765"/>
    <lineage>
        <taxon>Bacteria</taxon>
        <taxon>Pseudomonadati</taxon>
        <taxon>Bacteroidota</taxon>
        <taxon>Flavobacteriia</taxon>
        <taxon>Flavobacteriales</taxon>
        <taxon>Flavobacteriaceae</taxon>
        <taxon>Flavobacterium</taxon>
    </lineage>
</organism>
<dbReference type="InterPro" id="IPR001387">
    <property type="entry name" value="Cro/C1-type_HTH"/>
</dbReference>
<dbReference type="GO" id="GO:0003677">
    <property type="term" value="F:DNA binding"/>
    <property type="evidence" value="ECO:0007669"/>
    <property type="project" value="InterPro"/>
</dbReference>
<dbReference type="Pfam" id="PF01381">
    <property type="entry name" value="HTH_3"/>
    <property type="match status" value="1"/>
</dbReference>
<evidence type="ECO:0000313" key="4">
    <source>
        <dbReference type="Proteomes" id="UP000295270"/>
    </source>
</evidence>
<sequence>MPGKINENIKSIRELKDYTQEYMAFRLNMTQAGYSKIETGTIPLSCDKLEEIVSIFEMDLISIIQFESSLYLKSDFMKLKASSVEQDDLFHIEMLYRDKIALLEKLLDKTDKELKNYKDKYDCL</sequence>
<feature type="domain" description="HTH cro/C1-type" evidence="1">
    <location>
        <begin position="9"/>
        <end position="63"/>
    </location>
</feature>